<dbReference type="RefSeq" id="WP_127194975.1">
    <property type="nucleotide sequence ID" value="NZ_RZNY01000044.1"/>
</dbReference>
<keyword evidence="2" id="KW-1185">Reference proteome</keyword>
<name>A0A3S1BE17_9BACL</name>
<dbReference type="InterPro" id="IPR025855">
    <property type="entry name" value="Replic_Relax"/>
</dbReference>
<dbReference type="EMBL" id="RZNY01000044">
    <property type="protein sequence ID" value="RUT39486.1"/>
    <property type="molecule type" value="Genomic_DNA"/>
</dbReference>
<sequence>MLFKWVNHERLTRIEQLQNIIYDMGIATAEQLMSITEMKYDNLRYHLHKIKNSGRDMLRVYYLPARLGVPKKAAYTLGAEAIRLVCQMRSAPETAKVITSAMMSHHIGTNDILFRAKNHCDSERISQIEWFGEKMCAEMLYMELLETNPEEANKPGFGRQLRPDAKLKIGEMQYFCEFDNDTENPRRIEEKYRKYIELHGKINFKYPILWIATHKKRCSVLESNWHSLLSSYTHLKSRPQSLFAVAGEEIKYYPFRKRNT</sequence>
<dbReference type="Pfam" id="PF13814">
    <property type="entry name" value="Replic_Relax"/>
    <property type="match status" value="1"/>
</dbReference>
<protein>
    <recommendedName>
        <fullName evidence="3">Replication-relaxation</fullName>
    </recommendedName>
</protein>
<gene>
    <name evidence="1" type="ORF">EJP82_25995</name>
</gene>
<dbReference type="AlphaFoldDB" id="A0A3S1BE17"/>
<reference evidence="1 2" key="1">
    <citation type="submission" date="2018-12" db="EMBL/GenBank/DDBJ databases">
        <authorList>
            <person name="Sun L."/>
            <person name="Chen Z."/>
        </authorList>
    </citation>
    <scope>NUCLEOTIDE SEQUENCE [LARGE SCALE GENOMIC DNA]</scope>
    <source>
        <strain evidence="1 2">DSM 15890</strain>
    </source>
</reference>
<dbReference type="Proteomes" id="UP000279446">
    <property type="component" value="Unassembled WGS sequence"/>
</dbReference>
<accession>A0A3S1BE17</accession>
<evidence type="ECO:0008006" key="3">
    <source>
        <dbReference type="Google" id="ProtNLM"/>
    </source>
</evidence>
<evidence type="ECO:0000313" key="2">
    <source>
        <dbReference type="Proteomes" id="UP000279446"/>
    </source>
</evidence>
<evidence type="ECO:0000313" key="1">
    <source>
        <dbReference type="EMBL" id="RUT39486.1"/>
    </source>
</evidence>
<dbReference type="OrthoDB" id="2373083at2"/>
<proteinExistence type="predicted"/>
<organism evidence="1 2">
    <name type="scientific">Paenibacillus anaericanus</name>
    <dbReference type="NCBI Taxonomy" id="170367"/>
    <lineage>
        <taxon>Bacteria</taxon>
        <taxon>Bacillati</taxon>
        <taxon>Bacillota</taxon>
        <taxon>Bacilli</taxon>
        <taxon>Bacillales</taxon>
        <taxon>Paenibacillaceae</taxon>
        <taxon>Paenibacillus</taxon>
    </lineage>
</organism>
<comment type="caution">
    <text evidence="1">The sequence shown here is derived from an EMBL/GenBank/DDBJ whole genome shotgun (WGS) entry which is preliminary data.</text>
</comment>